<evidence type="ECO:0000313" key="1">
    <source>
        <dbReference type="EMBL" id="MCD9642861.1"/>
    </source>
</evidence>
<organism evidence="1 2">
    <name type="scientific">Datura stramonium</name>
    <name type="common">Jimsonweed</name>
    <name type="synonym">Common thornapple</name>
    <dbReference type="NCBI Taxonomy" id="4076"/>
    <lineage>
        <taxon>Eukaryota</taxon>
        <taxon>Viridiplantae</taxon>
        <taxon>Streptophyta</taxon>
        <taxon>Embryophyta</taxon>
        <taxon>Tracheophyta</taxon>
        <taxon>Spermatophyta</taxon>
        <taxon>Magnoliopsida</taxon>
        <taxon>eudicotyledons</taxon>
        <taxon>Gunneridae</taxon>
        <taxon>Pentapetalae</taxon>
        <taxon>asterids</taxon>
        <taxon>lamiids</taxon>
        <taxon>Solanales</taxon>
        <taxon>Solanaceae</taxon>
        <taxon>Solanoideae</taxon>
        <taxon>Datureae</taxon>
        <taxon>Datura</taxon>
    </lineage>
</organism>
<evidence type="ECO:0000313" key="2">
    <source>
        <dbReference type="Proteomes" id="UP000823775"/>
    </source>
</evidence>
<dbReference type="Proteomes" id="UP000823775">
    <property type="component" value="Unassembled WGS sequence"/>
</dbReference>
<name>A0ABS8V843_DATST</name>
<proteinExistence type="predicted"/>
<protein>
    <submittedName>
        <fullName evidence="1">Uncharacterized protein</fullName>
    </submittedName>
</protein>
<reference evidence="1 2" key="1">
    <citation type="journal article" date="2021" name="BMC Genomics">
        <title>Datura genome reveals duplications of psychoactive alkaloid biosynthetic genes and high mutation rate following tissue culture.</title>
        <authorList>
            <person name="Rajewski A."/>
            <person name="Carter-House D."/>
            <person name="Stajich J."/>
            <person name="Litt A."/>
        </authorList>
    </citation>
    <scope>NUCLEOTIDE SEQUENCE [LARGE SCALE GENOMIC DNA]</scope>
    <source>
        <strain evidence="1">AR-01</strain>
    </source>
</reference>
<gene>
    <name evidence="1" type="ORF">HAX54_029895</name>
</gene>
<dbReference type="PANTHER" id="PTHR33883">
    <property type="entry name" value="WPP DOMAIN-ASSOCIATED PROTEIN"/>
    <property type="match status" value="1"/>
</dbReference>
<dbReference type="PANTHER" id="PTHR33883:SF7">
    <property type="entry name" value="OS04G0521600 PROTEIN"/>
    <property type="match status" value="1"/>
</dbReference>
<dbReference type="InterPro" id="IPR037490">
    <property type="entry name" value="WAP"/>
</dbReference>
<keyword evidence="2" id="KW-1185">Reference proteome</keyword>
<comment type="caution">
    <text evidence="1">The sequence shown here is derived from an EMBL/GenBank/DDBJ whole genome shotgun (WGS) entry which is preliminary data.</text>
</comment>
<dbReference type="EMBL" id="JACEIK010003727">
    <property type="protein sequence ID" value="MCD9642861.1"/>
    <property type="molecule type" value="Genomic_DNA"/>
</dbReference>
<accession>A0ABS8V843</accession>
<sequence length="151" mass="17543">MDNLFGEIDCRSKSDGIVMGILKCAMAKAHEKVSSEAGSIEFLHERLKFYELAVTLVESGLSIVQEETDILESNREKVISDLIEMRHWLLGRIKVMKLLINKKDRELTDRTENELKLRYNAEIAPLEKQWRCTIEKYMLSILLRGFIIDIQ</sequence>